<reference evidence="2 3" key="1">
    <citation type="journal article" date="2016" name="Mol. Biol. Evol.">
        <title>Comparative Genomics of Early-Diverging Mushroom-Forming Fungi Provides Insights into the Origins of Lignocellulose Decay Capabilities.</title>
        <authorList>
            <person name="Nagy L.G."/>
            <person name="Riley R."/>
            <person name="Tritt A."/>
            <person name="Adam C."/>
            <person name="Daum C."/>
            <person name="Floudas D."/>
            <person name="Sun H."/>
            <person name="Yadav J.S."/>
            <person name="Pangilinan J."/>
            <person name="Larsson K.H."/>
            <person name="Matsuura K."/>
            <person name="Barry K."/>
            <person name="Labutti K."/>
            <person name="Kuo R."/>
            <person name="Ohm R.A."/>
            <person name="Bhattacharya S.S."/>
            <person name="Shirouzu T."/>
            <person name="Yoshinaga Y."/>
            <person name="Martin F.M."/>
            <person name="Grigoriev I.V."/>
            <person name="Hibbett D.S."/>
        </authorList>
    </citation>
    <scope>NUCLEOTIDE SEQUENCE [LARGE SCALE GENOMIC DNA]</scope>
    <source>
        <strain evidence="2 3">HHB12733</strain>
    </source>
</reference>
<dbReference type="Proteomes" id="UP000076842">
    <property type="component" value="Unassembled WGS sequence"/>
</dbReference>
<dbReference type="EMBL" id="KV424092">
    <property type="protein sequence ID" value="KZT51774.1"/>
    <property type="molecule type" value="Genomic_DNA"/>
</dbReference>
<evidence type="ECO:0000256" key="1">
    <source>
        <dbReference type="SAM" id="MobiDB-lite"/>
    </source>
</evidence>
<feature type="region of interest" description="Disordered" evidence="1">
    <location>
        <begin position="93"/>
        <end position="131"/>
    </location>
</feature>
<evidence type="ECO:0000313" key="2">
    <source>
        <dbReference type="EMBL" id="KZT51774.1"/>
    </source>
</evidence>
<accession>A0A165CZY0</accession>
<organism evidence="2 3">
    <name type="scientific">Calocera cornea HHB12733</name>
    <dbReference type="NCBI Taxonomy" id="1353952"/>
    <lineage>
        <taxon>Eukaryota</taxon>
        <taxon>Fungi</taxon>
        <taxon>Dikarya</taxon>
        <taxon>Basidiomycota</taxon>
        <taxon>Agaricomycotina</taxon>
        <taxon>Dacrymycetes</taxon>
        <taxon>Dacrymycetales</taxon>
        <taxon>Dacrymycetaceae</taxon>
        <taxon>Calocera</taxon>
    </lineage>
</organism>
<sequence>MAKSRRQSSRMSTGGRAPKVYREEPQEPPSVPVREIDPDCIDLNGRVQDKGEENGGRYMDVEQRATEVDQTMTGEDWPKSLQDRDGQQVQEVQLDDGNTASGAVDSDDGTGSELERYERYNGGGGNTTVGGERVTEVNEGDNVFRGAPDCVQTDTRNRQIEAMARCFMGSRTFLKRKYRSTRNGQVPGELWGIL</sequence>
<dbReference type="InParanoid" id="A0A165CZY0"/>
<evidence type="ECO:0000313" key="3">
    <source>
        <dbReference type="Proteomes" id="UP000076842"/>
    </source>
</evidence>
<protein>
    <submittedName>
        <fullName evidence="2">Uncharacterized protein</fullName>
    </submittedName>
</protein>
<keyword evidence="3" id="KW-1185">Reference proteome</keyword>
<name>A0A165CZY0_9BASI</name>
<proteinExistence type="predicted"/>
<dbReference type="AlphaFoldDB" id="A0A165CZY0"/>
<gene>
    <name evidence="2" type="ORF">CALCODRAFT_512503</name>
</gene>
<feature type="region of interest" description="Disordered" evidence="1">
    <location>
        <begin position="1"/>
        <end position="37"/>
    </location>
</feature>